<accession>A0A1E7F0T8</accession>
<feature type="transmembrane region" description="Helical" evidence="1">
    <location>
        <begin position="40"/>
        <end position="58"/>
    </location>
</feature>
<organism evidence="2 3">
    <name type="scientific">Fragilariopsis cylindrus CCMP1102</name>
    <dbReference type="NCBI Taxonomy" id="635003"/>
    <lineage>
        <taxon>Eukaryota</taxon>
        <taxon>Sar</taxon>
        <taxon>Stramenopiles</taxon>
        <taxon>Ochrophyta</taxon>
        <taxon>Bacillariophyta</taxon>
        <taxon>Bacillariophyceae</taxon>
        <taxon>Bacillariophycidae</taxon>
        <taxon>Bacillariales</taxon>
        <taxon>Bacillariaceae</taxon>
        <taxon>Fragilariopsis</taxon>
    </lineage>
</organism>
<gene>
    <name evidence="2" type="ORF">FRACYDRAFT_191951</name>
</gene>
<feature type="transmembrane region" description="Helical" evidence="1">
    <location>
        <begin position="171"/>
        <end position="192"/>
    </location>
</feature>
<dbReference type="Gene3D" id="1.20.1530.20">
    <property type="match status" value="1"/>
</dbReference>
<dbReference type="Proteomes" id="UP000095751">
    <property type="component" value="Unassembled WGS sequence"/>
</dbReference>
<keyword evidence="1" id="KW-1133">Transmembrane helix</keyword>
<evidence type="ECO:0000313" key="3">
    <source>
        <dbReference type="Proteomes" id="UP000095751"/>
    </source>
</evidence>
<name>A0A1E7F0T8_9STRA</name>
<feature type="transmembrane region" description="Helical" evidence="1">
    <location>
        <begin position="138"/>
        <end position="159"/>
    </location>
</feature>
<dbReference type="AlphaFoldDB" id="A0A1E7F0T8"/>
<dbReference type="InParanoid" id="A0A1E7F0T8"/>
<evidence type="ECO:0000256" key="1">
    <source>
        <dbReference type="SAM" id="Phobius"/>
    </source>
</evidence>
<dbReference type="PANTHER" id="PTHR18640:SF5">
    <property type="entry name" value="SODIUM_BILE ACID COTRANSPORTER 7"/>
    <property type="match status" value="1"/>
</dbReference>
<feature type="transmembrane region" description="Helical" evidence="1">
    <location>
        <begin position="70"/>
        <end position="92"/>
    </location>
</feature>
<dbReference type="InterPro" id="IPR016833">
    <property type="entry name" value="Put_Na-Bile_cotransptr"/>
</dbReference>
<feature type="transmembrane region" description="Helical" evidence="1">
    <location>
        <begin position="104"/>
        <end position="126"/>
    </location>
</feature>
<protein>
    <recommendedName>
        <fullName evidence="4">SBF-domain-containing protein</fullName>
    </recommendedName>
</protein>
<proteinExistence type="predicted"/>
<feature type="transmembrane region" description="Helical" evidence="1">
    <location>
        <begin position="242"/>
        <end position="264"/>
    </location>
</feature>
<dbReference type="InterPro" id="IPR038770">
    <property type="entry name" value="Na+/solute_symporter_sf"/>
</dbReference>
<dbReference type="Pfam" id="PF13593">
    <property type="entry name" value="SBF_like"/>
    <property type="match status" value="1"/>
</dbReference>
<reference evidence="2 3" key="1">
    <citation type="submission" date="2016-09" db="EMBL/GenBank/DDBJ databases">
        <title>Extensive genetic diversity and differential bi-allelic expression allows diatom success in the polar Southern Ocean.</title>
        <authorList>
            <consortium name="DOE Joint Genome Institute"/>
            <person name="Mock T."/>
            <person name="Otillar R.P."/>
            <person name="Strauss J."/>
            <person name="Dupont C."/>
            <person name="Frickenhaus S."/>
            <person name="Maumus F."/>
            <person name="Mcmullan M."/>
            <person name="Sanges R."/>
            <person name="Schmutz J."/>
            <person name="Toseland A."/>
            <person name="Valas R."/>
            <person name="Veluchamy A."/>
            <person name="Ward B.J."/>
            <person name="Allen A."/>
            <person name="Barry K."/>
            <person name="Falciatore A."/>
            <person name="Ferrante M."/>
            <person name="Fortunato A.E."/>
            <person name="Gloeckner G."/>
            <person name="Gruber A."/>
            <person name="Hipkin R."/>
            <person name="Janech M."/>
            <person name="Kroth P."/>
            <person name="Leese F."/>
            <person name="Lindquist E."/>
            <person name="Lyon B.R."/>
            <person name="Martin J."/>
            <person name="Mayer C."/>
            <person name="Parker M."/>
            <person name="Quesneville H."/>
            <person name="Raymond J."/>
            <person name="Uhlig C."/>
            <person name="Valentin K.U."/>
            <person name="Worden A.Z."/>
            <person name="Armbrust E.V."/>
            <person name="Bowler C."/>
            <person name="Green B."/>
            <person name="Moulton V."/>
            <person name="Van Oosterhout C."/>
            <person name="Grigoriev I."/>
        </authorList>
    </citation>
    <scope>NUCLEOTIDE SEQUENCE [LARGE SCALE GENOMIC DNA]</scope>
    <source>
        <strain evidence="2 3">CCMP1102</strain>
    </source>
</reference>
<keyword evidence="1" id="KW-0812">Transmembrane</keyword>
<feature type="transmembrane region" description="Helical" evidence="1">
    <location>
        <begin position="213"/>
        <end position="230"/>
    </location>
</feature>
<dbReference type="EMBL" id="KV784366">
    <property type="protein sequence ID" value="OEU11821.1"/>
    <property type="molecule type" value="Genomic_DNA"/>
</dbReference>
<dbReference type="PANTHER" id="PTHR18640">
    <property type="entry name" value="SOLUTE CARRIER FAMILY 10 MEMBER 7"/>
    <property type="match status" value="1"/>
</dbReference>
<feature type="transmembrane region" description="Helical" evidence="1">
    <location>
        <begin position="12"/>
        <end position="28"/>
    </location>
</feature>
<sequence length="406" mass="45163">MKTIFINFYETNHFLIKAILAILIAKLYPPLGAELLYPQITGQWCAVMFIFCMAGILIKTSELGTAVTRWKFNIFVLGFNFFGLSFIVYWSTRLLLKYNLLNDGMADGMIVCSCMPMSISMVIVFTRTAMGETASATLIAPTSSLISVFLSPFLILYYIGTKTEIDLPSVIIKLLLRVLLPMITGQLLQLYVKSVVVYVDEHIYTFKRAQEYALIYIVYTVFCKTFQQSIEGAGIMDIVSMAIFQFTLLCVCTVIAWLALKLLFRDEPRLRVMGIFGCVQKSVAVGIPLIGAIYENDPKLAGLYTLPLLIWHPSQMILGSALVPHLAAGVEKLEGCLENRTSVRTSFFGSKTRVRASRETAHIINDALGAVAYEDEDKLLNTLDTAIAADNRASVIANNHGVEVHV</sequence>
<keyword evidence="3" id="KW-1185">Reference proteome</keyword>
<dbReference type="OrthoDB" id="188035at2759"/>
<dbReference type="GO" id="GO:0005886">
    <property type="term" value="C:plasma membrane"/>
    <property type="evidence" value="ECO:0007669"/>
    <property type="project" value="TreeGrafter"/>
</dbReference>
<dbReference type="KEGG" id="fcy:FRACYDRAFT_191951"/>
<keyword evidence="1" id="KW-0472">Membrane</keyword>
<evidence type="ECO:0000313" key="2">
    <source>
        <dbReference type="EMBL" id="OEU11821.1"/>
    </source>
</evidence>
<evidence type="ECO:0008006" key="4">
    <source>
        <dbReference type="Google" id="ProtNLM"/>
    </source>
</evidence>